<name>A0ABS4JPY4_9FIRM</name>
<gene>
    <name evidence="2" type="ORF">J2Z79_000993</name>
</gene>
<dbReference type="EMBL" id="JAGGLG010000006">
    <property type="protein sequence ID" value="MBP2017608.1"/>
    <property type="molecule type" value="Genomic_DNA"/>
</dbReference>
<sequence>MTRPFTASLAVARLAELSPARSHRREAGRPMQGYCLITCDADFSRVTLYVENGQTLTDRSGTGGFYYEGWLVGPSGAVSLGAFNVGADGQGSATRTVASSQAQPGRAELVRVTVEPFGGTEAGNISVLEGRLIWLDAATATQAGAFPAWPEGGPGDWASRAAAAGLSTAPPQAGPSPASQTPSGTAAVAEQSGGSLGSGTTGSSGDDADRVGADYPAGLARQFGGDSPAGLSFQSGADPAAGAFGGGPSSASASPVAASSGTSPTQSDASSSSLASPSAAAFGGSAHPSGGQSGGAAFESGAAAASTGGRAFESGAAAVGVAVEPGSACSVTDQAMQSGDSAPSVAQAIQAGADCAVAGQADLPGASAGESPDGLAAASGGPAAALAPERPEGIAAAQADRADTPAAGGGDASPVQAQPAPSRVNPLTVQVQLVQRHPMTPRASGSATLNLRRGSMTINLRGLPSPMALGRDRTTGRPFNAYRVWLVNQRNQIRTPVGYCERAWGENFRFQADGLPLNRNDTILVTVEDRSAATSTGHASPQVLIGSYEP</sequence>
<feature type="region of interest" description="Disordered" evidence="1">
    <location>
        <begin position="364"/>
        <end position="423"/>
    </location>
</feature>
<keyword evidence="3" id="KW-1185">Reference proteome</keyword>
<proteinExistence type="predicted"/>
<dbReference type="RefSeq" id="WP_209465752.1">
    <property type="nucleotide sequence ID" value="NZ_JAGGLG010000006.1"/>
</dbReference>
<evidence type="ECO:0008006" key="4">
    <source>
        <dbReference type="Google" id="ProtNLM"/>
    </source>
</evidence>
<comment type="caution">
    <text evidence="2">The sequence shown here is derived from an EMBL/GenBank/DDBJ whole genome shotgun (WGS) entry which is preliminary data.</text>
</comment>
<evidence type="ECO:0000313" key="2">
    <source>
        <dbReference type="EMBL" id="MBP2017608.1"/>
    </source>
</evidence>
<dbReference type="Proteomes" id="UP001519289">
    <property type="component" value="Unassembled WGS sequence"/>
</dbReference>
<evidence type="ECO:0000256" key="1">
    <source>
        <dbReference type="SAM" id="MobiDB-lite"/>
    </source>
</evidence>
<evidence type="ECO:0000313" key="3">
    <source>
        <dbReference type="Proteomes" id="UP001519289"/>
    </source>
</evidence>
<accession>A0ABS4JPY4</accession>
<reference evidence="2 3" key="1">
    <citation type="submission" date="2021-03" db="EMBL/GenBank/DDBJ databases">
        <title>Genomic Encyclopedia of Type Strains, Phase IV (KMG-IV): sequencing the most valuable type-strain genomes for metagenomic binning, comparative biology and taxonomic classification.</title>
        <authorList>
            <person name="Goeker M."/>
        </authorList>
    </citation>
    <scope>NUCLEOTIDE SEQUENCE [LARGE SCALE GENOMIC DNA]</scope>
    <source>
        <strain evidence="2 3">DSM 27138</strain>
    </source>
</reference>
<protein>
    <recommendedName>
        <fullName evidence="4">C2 domain-containing protein</fullName>
    </recommendedName>
</protein>
<feature type="region of interest" description="Disordered" evidence="1">
    <location>
        <begin position="146"/>
        <end position="298"/>
    </location>
</feature>
<feature type="compositionally biased region" description="Low complexity" evidence="1">
    <location>
        <begin position="371"/>
        <end position="388"/>
    </location>
</feature>
<feature type="compositionally biased region" description="Low complexity" evidence="1">
    <location>
        <begin position="156"/>
        <end position="187"/>
    </location>
</feature>
<feature type="compositionally biased region" description="Low complexity" evidence="1">
    <location>
        <begin position="249"/>
        <end position="298"/>
    </location>
</feature>
<organism evidence="2 3">
    <name type="scientific">Symbiobacterium terraclitae</name>
    <dbReference type="NCBI Taxonomy" id="557451"/>
    <lineage>
        <taxon>Bacteria</taxon>
        <taxon>Bacillati</taxon>
        <taxon>Bacillota</taxon>
        <taxon>Clostridia</taxon>
        <taxon>Eubacteriales</taxon>
        <taxon>Symbiobacteriaceae</taxon>
        <taxon>Symbiobacterium</taxon>
    </lineage>
</organism>
<feature type="region of interest" description="Disordered" evidence="1">
    <location>
        <begin position="531"/>
        <end position="550"/>
    </location>
</feature>